<dbReference type="GO" id="GO:0003723">
    <property type="term" value="F:RNA binding"/>
    <property type="evidence" value="ECO:0007669"/>
    <property type="project" value="UniProtKB-KW"/>
</dbReference>
<dbReference type="STRING" id="1267423.SAMN05216290_4027"/>
<keyword evidence="1" id="KW-0694">RNA-binding</keyword>
<dbReference type="InterPro" id="IPR050188">
    <property type="entry name" value="RluA_PseudoU_synthase"/>
</dbReference>
<dbReference type="Gene3D" id="3.30.2350.10">
    <property type="entry name" value="Pseudouridine synthase"/>
    <property type="match status" value="1"/>
</dbReference>
<evidence type="ECO:0000313" key="4">
    <source>
        <dbReference type="Proteomes" id="UP000199437"/>
    </source>
</evidence>
<sequence length="291" mass="31946">MNIYEQHSVPANITPARLQEYGVSIFHACPTKSALKKALKKSQITVNGTIASTATFITGGETIELSIPEEALRPKKKLIFPLKVIHEDEHLALIHKPAGILVSGNGFMTIANALDQNLKQSSQPDATLPRPIHRLDYATTGILLCGKTNSCIRALSKLFQDKLVHKTYFAIAIGEMNTSETINTPIDGKPSKSHFEIIESVSSERFGTLNLVKLSPETGRRHQLRKHLSGLGNPILGDKDYGQEGLILNGKGLYLHAHSIAFEHPVAKEPITFVSPLPEKFSKIFPSQGKF</sequence>
<protein>
    <submittedName>
        <fullName evidence="3">23S rRNA pseudouridine1911/1915/1917 synthase</fullName>
    </submittedName>
</protein>
<dbReference type="InterPro" id="IPR020103">
    <property type="entry name" value="PsdUridine_synth_cat_dom_sf"/>
</dbReference>
<dbReference type="PROSITE" id="PS01129">
    <property type="entry name" value="PSI_RLU"/>
    <property type="match status" value="1"/>
</dbReference>
<dbReference type="AlphaFoldDB" id="A0A1I0RSA3"/>
<dbReference type="SUPFAM" id="SSF55120">
    <property type="entry name" value="Pseudouridine synthase"/>
    <property type="match status" value="1"/>
</dbReference>
<feature type="domain" description="Pseudouridine synthase RsuA/RluA-like" evidence="2">
    <location>
        <begin position="90"/>
        <end position="229"/>
    </location>
</feature>
<dbReference type="CDD" id="cd02869">
    <property type="entry name" value="PseudoU_synth_RluA_like"/>
    <property type="match status" value="1"/>
</dbReference>
<gene>
    <name evidence="3" type="ORF">SAMN05216290_4027</name>
</gene>
<name>A0A1I0RSA3_9BACT</name>
<dbReference type="Proteomes" id="UP000199437">
    <property type="component" value="Unassembled WGS sequence"/>
</dbReference>
<dbReference type="PANTHER" id="PTHR21600">
    <property type="entry name" value="MITOCHONDRIAL RNA PSEUDOURIDINE SYNTHASE"/>
    <property type="match status" value="1"/>
</dbReference>
<dbReference type="GO" id="GO:0140098">
    <property type="term" value="F:catalytic activity, acting on RNA"/>
    <property type="evidence" value="ECO:0007669"/>
    <property type="project" value="UniProtKB-ARBA"/>
</dbReference>
<evidence type="ECO:0000313" key="3">
    <source>
        <dbReference type="EMBL" id="SEW44070.1"/>
    </source>
</evidence>
<proteinExistence type="predicted"/>
<organism evidence="3 4">
    <name type="scientific">Roseivirga pacifica</name>
    <dbReference type="NCBI Taxonomy" id="1267423"/>
    <lineage>
        <taxon>Bacteria</taxon>
        <taxon>Pseudomonadati</taxon>
        <taxon>Bacteroidota</taxon>
        <taxon>Cytophagia</taxon>
        <taxon>Cytophagales</taxon>
        <taxon>Roseivirgaceae</taxon>
        <taxon>Roseivirga</taxon>
    </lineage>
</organism>
<dbReference type="GO" id="GO:0009982">
    <property type="term" value="F:pseudouridine synthase activity"/>
    <property type="evidence" value="ECO:0007669"/>
    <property type="project" value="InterPro"/>
</dbReference>
<dbReference type="EMBL" id="FOIR01000006">
    <property type="protein sequence ID" value="SEW44070.1"/>
    <property type="molecule type" value="Genomic_DNA"/>
</dbReference>
<dbReference type="Pfam" id="PF00849">
    <property type="entry name" value="PseudoU_synth_2"/>
    <property type="match status" value="1"/>
</dbReference>
<dbReference type="GO" id="GO:0001522">
    <property type="term" value="P:pseudouridine synthesis"/>
    <property type="evidence" value="ECO:0007669"/>
    <property type="project" value="InterPro"/>
</dbReference>
<dbReference type="InterPro" id="IPR006145">
    <property type="entry name" value="PsdUridine_synth_RsuA/RluA"/>
</dbReference>
<accession>A0A1I0RSA3</accession>
<keyword evidence="4" id="KW-1185">Reference proteome</keyword>
<evidence type="ECO:0000259" key="2">
    <source>
        <dbReference type="Pfam" id="PF00849"/>
    </source>
</evidence>
<dbReference type="InterPro" id="IPR006224">
    <property type="entry name" value="PsdUridine_synth_RluA-like_CS"/>
</dbReference>
<reference evidence="4" key="1">
    <citation type="submission" date="2016-10" db="EMBL/GenBank/DDBJ databases">
        <authorList>
            <person name="Varghese N."/>
            <person name="Submissions S."/>
        </authorList>
    </citation>
    <scope>NUCLEOTIDE SEQUENCE [LARGE SCALE GENOMIC DNA]</scope>
    <source>
        <strain evidence="4">CGMCC 1.12402</strain>
    </source>
</reference>
<dbReference type="PROSITE" id="PS50889">
    <property type="entry name" value="S4"/>
    <property type="match status" value="1"/>
</dbReference>
<dbReference type="GO" id="GO:0006396">
    <property type="term" value="P:RNA processing"/>
    <property type="evidence" value="ECO:0007669"/>
    <property type="project" value="UniProtKB-ARBA"/>
</dbReference>
<evidence type="ECO:0000256" key="1">
    <source>
        <dbReference type="PROSITE-ProRule" id="PRU00182"/>
    </source>
</evidence>